<keyword evidence="10" id="KW-0732">Signal</keyword>
<evidence type="ECO:0000313" key="13">
    <source>
        <dbReference type="Proteomes" id="UP001211711"/>
    </source>
</evidence>
<keyword evidence="3" id="KW-0813">Transport</keyword>
<dbReference type="Proteomes" id="UP001211711">
    <property type="component" value="Unassembled WGS sequence"/>
</dbReference>
<dbReference type="InterPro" id="IPR005565">
    <property type="entry name" value="Hemolysn_activator_HlyB_C"/>
</dbReference>
<gene>
    <name evidence="12" type="ORF">PN497_15770</name>
</gene>
<accession>A0ABT4ZVP3</accession>
<feature type="domain" description="POTRA" evidence="11">
    <location>
        <begin position="134"/>
        <end position="211"/>
    </location>
</feature>
<feature type="region of interest" description="Disordered" evidence="9">
    <location>
        <begin position="101"/>
        <end position="130"/>
    </location>
</feature>
<dbReference type="InterPro" id="IPR034746">
    <property type="entry name" value="POTRA"/>
</dbReference>
<dbReference type="PROSITE" id="PS51779">
    <property type="entry name" value="POTRA"/>
    <property type="match status" value="1"/>
</dbReference>
<evidence type="ECO:0000256" key="5">
    <source>
        <dbReference type="ARBA" id="ARBA00022692"/>
    </source>
</evidence>
<sequence>MRWYLQGRNLCVFFIPSTLLLFSASPGYARSSSSFVLLKQPDHLLTQVTNKPNQQLESNQEVVKNTDVVSYSVFLEISKNSLAQGGNPADNTNEKRFIQPVPDAEPLTPENQPIVPSETETQTETETETETEKIQVNKIEVLGSTIFNQEQLNTLTKEVEGRSVSLEELTKVADGITQLYLDQGYLTSRAIAIVPDENFTDGVVKIRVIEGGLEKIEVEGTKHIHPNYVRSRIALGMKRPLSAVYIEEQLRLLKTDPLFSNVEGSLRPGTKLGENILVVRVTEANPLEASLNVDNYSPPSVGSERFGINTVYRNLTGWGDELAASYYFTARGGSNVYDFSYRIPVNTMNGTVQLRTAINNNKVIQEPFKNANIRGESQLYEISFRQPLVRSLRQEFALSLGFSIQDGQTFTFAGPTAFGFGPDENANSRTRVIKFGQDYLSRDFQGAWSLRSLFSLGINVFDATRSDDPIPDGQFFSWLGQIQRLQRISDNYLLFAQAEIQLTPNSLLPSQQFIIGGGQSVRGYRQNARAGDNGVRFAVENQITLSKDEKGNSSIKIAPFFDLGYVWNKDDNPNTLQRQTFLAGTGVGVLWQLVPGFNIRLDYSLPLINLDDRGVNAQDDGFYFSVGYKL</sequence>
<reference evidence="12 13" key="1">
    <citation type="submission" date="2023-01" db="EMBL/GenBank/DDBJ databases">
        <title>Genomes from the Australian National Cyanobacteria Reference Collection.</title>
        <authorList>
            <person name="Willis A."/>
            <person name="Lee E.M.F."/>
        </authorList>
    </citation>
    <scope>NUCLEOTIDE SEQUENCE [LARGE SCALE GENOMIC DNA]</scope>
    <source>
        <strain evidence="12 13">CS-549</strain>
    </source>
</reference>
<keyword evidence="7" id="KW-0472">Membrane</keyword>
<keyword evidence="4" id="KW-1134">Transmembrane beta strand</keyword>
<evidence type="ECO:0000256" key="10">
    <source>
        <dbReference type="SAM" id="SignalP"/>
    </source>
</evidence>
<comment type="subcellular location">
    <subcellularLocation>
        <location evidence="1">Cell outer membrane</location>
    </subcellularLocation>
</comment>
<dbReference type="InterPro" id="IPR051544">
    <property type="entry name" value="TPS_OM_transporter"/>
</dbReference>
<dbReference type="Pfam" id="PF03865">
    <property type="entry name" value="ShlB"/>
    <property type="match status" value="1"/>
</dbReference>
<keyword evidence="5" id="KW-0812">Transmembrane</keyword>
<dbReference type="Gene3D" id="3.10.20.310">
    <property type="entry name" value="membrane protein fhac"/>
    <property type="match status" value="1"/>
</dbReference>
<name>A0ABT4ZVP3_9CYAN</name>
<organism evidence="12 13">
    <name type="scientific">Sphaerospermopsis kisseleviana CS-549</name>
    <dbReference type="NCBI Taxonomy" id="3021783"/>
    <lineage>
        <taxon>Bacteria</taxon>
        <taxon>Bacillati</taxon>
        <taxon>Cyanobacteriota</taxon>
        <taxon>Cyanophyceae</taxon>
        <taxon>Nostocales</taxon>
        <taxon>Aphanizomenonaceae</taxon>
        <taxon>Sphaerospermopsis</taxon>
        <taxon>Sphaerospermopsis kisseleviana</taxon>
    </lineage>
</organism>
<proteinExistence type="inferred from homology"/>
<evidence type="ECO:0000256" key="9">
    <source>
        <dbReference type="SAM" id="MobiDB-lite"/>
    </source>
</evidence>
<keyword evidence="13" id="KW-1185">Reference proteome</keyword>
<dbReference type="EMBL" id="JAQMTI010000195">
    <property type="protein sequence ID" value="MDB9442808.1"/>
    <property type="molecule type" value="Genomic_DNA"/>
</dbReference>
<dbReference type="Pfam" id="PF08479">
    <property type="entry name" value="POTRA_2"/>
    <property type="match status" value="1"/>
</dbReference>
<dbReference type="RefSeq" id="WP_096572517.1">
    <property type="nucleotide sequence ID" value="NZ_JAQMTI010000195.1"/>
</dbReference>
<dbReference type="Gene3D" id="2.40.160.50">
    <property type="entry name" value="membrane protein fhac: a member of the omp85/tpsb transporter family"/>
    <property type="match status" value="1"/>
</dbReference>
<dbReference type="PANTHER" id="PTHR34597">
    <property type="entry name" value="SLR1661 PROTEIN"/>
    <property type="match status" value="1"/>
</dbReference>
<evidence type="ECO:0000256" key="8">
    <source>
        <dbReference type="ARBA" id="ARBA00023237"/>
    </source>
</evidence>
<feature type="chain" id="PRO_5046586515" evidence="10">
    <location>
        <begin position="30"/>
        <end position="630"/>
    </location>
</feature>
<dbReference type="PANTHER" id="PTHR34597:SF1">
    <property type="entry name" value="HEME_HEMOPEXIN TRANSPORTER PROTEIN HUXB"/>
    <property type="match status" value="1"/>
</dbReference>
<dbReference type="InterPro" id="IPR013686">
    <property type="entry name" value="Polypept-transport_assoc_ShlB"/>
</dbReference>
<comment type="caution">
    <text evidence="12">The sequence shown here is derived from an EMBL/GenBank/DDBJ whole genome shotgun (WGS) entry which is preliminary data.</text>
</comment>
<evidence type="ECO:0000256" key="2">
    <source>
        <dbReference type="ARBA" id="ARBA00009055"/>
    </source>
</evidence>
<protein>
    <submittedName>
        <fullName evidence="12">ShlB/FhaC/HecB family hemolysin secretion/activation protein</fullName>
    </submittedName>
</protein>
<feature type="signal peptide" evidence="10">
    <location>
        <begin position="1"/>
        <end position="29"/>
    </location>
</feature>
<evidence type="ECO:0000256" key="6">
    <source>
        <dbReference type="ARBA" id="ARBA00022927"/>
    </source>
</evidence>
<evidence type="ECO:0000313" key="12">
    <source>
        <dbReference type="EMBL" id="MDB9442808.1"/>
    </source>
</evidence>
<evidence type="ECO:0000256" key="7">
    <source>
        <dbReference type="ARBA" id="ARBA00023136"/>
    </source>
</evidence>
<keyword evidence="6" id="KW-0653">Protein transport</keyword>
<comment type="similarity">
    <text evidence="2">Belongs to the TPS (TC 1.B.20) family.</text>
</comment>
<evidence type="ECO:0000256" key="1">
    <source>
        <dbReference type="ARBA" id="ARBA00004442"/>
    </source>
</evidence>
<evidence type="ECO:0000256" key="4">
    <source>
        <dbReference type="ARBA" id="ARBA00022452"/>
    </source>
</evidence>
<evidence type="ECO:0000256" key="3">
    <source>
        <dbReference type="ARBA" id="ARBA00022448"/>
    </source>
</evidence>
<keyword evidence="8" id="KW-0998">Cell outer membrane</keyword>
<evidence type="ECO:0000259" key="11">
    <source>
        <dbReference type="PROSITE" id="PS51779"/>
    </source>
</evidence>